<name>A0A367YHB1_9ASCO</name>
<evidence type="ECO:0000256" key="2">
    <source>
        <dbReference type="SAM" id="Phobius"/>
    </source>
</evidence>
<keyword evidence="2" id="KW-1133">Transmembrane helix</keyword>
<feature type="region of interest" description="Disordered" evidence="1">
    <location>
        <begin position="215"/>
        <end position="234"/>
    </location>
</feature>
<evidence type="ECO:0000313" key="4">
    <source>
        <dbReference type="Proteomes" id="UP000253472"/>
    </source>
</evidence>
<evidence type="ECO:0000313" key="3">
    <source>
        <dbReference type="EMBL" id="RCK65275.1"/>
    </source>
</evidence>
<dbReference type="EMBL" id="QLNQ01000021">
    <property type="protein sequence ID" value="RCK65275.1"/>
    <property type="molecule type" value="Genomic_DNA"/>
</dbReference>
<organism evidence="3 4">
    <name type="scientific">Candida viswanathii</name>
    <dbReference type="NCBI Taxonomy" id="5486"/>
    <lineage>
        <taxon>Eukaryota</taxon>
        <taxon>Fungi</taxon>
        <taxon>Dikarya</taxon>
        <taxon>Ascomycota</taxon>
        <taxon>Saccharomycotina</taxon>
        <taxon>Pichiomycetes</taxon>
        <taxon>Debaryomycetaceae</taxon>
        <taxon>Candida/Lodderomyces clade</taxon>
        <taxon>Candida</taxon>
    </lineage>
</organism>
<feature type="transmembrane region" description="Helical" evidence="2">
    <location>
        <begin position="45"/>
        <end position="68"/>
    </location>
</feature>
<dbReference type="Proteomes" id="UP000253472">
    <property type="component" value="Unassembled WGS sequence"/>
</dbReference>
<feature type="transmembrane region" description="Helical" evidence="2">
    <location>
        <begin position="102"/>
        <end position="133"/>
    </location>
</feature>
<sequence>MVSPTTIKWLKITYSTIVRLIQLGWLGAFGLVVGVLAYVKGYTLGIYAIILYAIVLVVSIYLMVIAPLFKWKTSITVLVLFDLLAVLANVGFYVTSRFTTSFLGVIVLAICGIACHCATLIPLATFSLATLIAENGFAKALKLRERFLYGSVFLRDHGSDRGPDANNVDVTMFDDLVRKDSNDTKTPFTDSELGLDYEKPRASELLYVYHVSNSEEEMASSSFEKLVAQNNSRR</sequence>
<accession>A0A367YHB1</accession>
<gene>
    <name evidence="3" type="ORF">Cantr_00754</name>
</gene>
<feature type="transmembrane region" description="Helical" evidence="2">
    <location>
        <begin position="75"/>
        <end position="96"/>
    </location>
</feature>
<dbReference type="AlphaFoldDB" id="A0A367YHB1"/>
<keyword evidence="4" id="KW-1185">Reference proteome</keyword>
<keyword evidence="2" id="KW-0472">Membrane</keyword>
<feature type="transmembrane region" description="Helical" evidence="2">
    <location>
        <begin position="20"/>
        <end position="39"/>
    </location>
</feature>
<comment type="caution">
    <text evidence="3">The sequence shown here is derived from an EMBL/GenBank/DDBJ whole genome shotgun (WGS) entry which is preliminary data.</text>
</comment>
<proteinExistence type="predicted"/>
<reference evidence="3 4" key="1">
    <citation type="submission" date="2018-06" db="EMBL/GenBank/DDBJ databases">
        <title>Whole genome sequencing of Candida tropicalis (genome annotated by CSBL at Korea University).</title>
        <authorList>
            <person name="Ahn J."/>
        </authorList>
    </citation>
    <scope>NUCLEOTIDE SEQUENCE [LARGE SCALE GENOMIC DNA]</scope>
    <source>
        <strain evidence="3 4">ATCC 20962</strain>
    </source>
</reference>
<feature type="compositionally biased region" description="Polar residues" evidence="1">
    <location>
        <begin position="219"/>
        <end position="234"/>
    </location>
</feature>
<protein>
    <submittedName>
        <fullName evidence="3">Uncharacterized protein</fullName>
    </submittedName>
</protein>
<keyword evidence="2" id="KW-0812">Transmembrane</keyword>
<evidence type="ECO:0000256" key="1">
    <source>
        <dbReference type="SAM" id="MobiDB-lite"/>
    </source>
</evidence>